<proteinExistence type="predicted"/>
<feature type="compositionally biased region" description="Low complexity" evidence="1">
    <location>
        <begin position="202"/>
        <end position="223"/>
    </location>
</feature>
<dbReference type="GeneID" id="37014316"/>
<feature type="region of interest" description="Disordered" evidence="1">
    <location>
        <begin position="77"/>
        <end position="155"/>
    </location>
</feature>
<gene>
    <name evidence="3" type="ORF">BCV69DRAFT_283087</name>
</gene>
<keyword evidence="2" id="KW-0732">Signal</keyword>
<dbReference type="Proteomes" id="UP000245942">
    <property type="component" value="Unassembled WGS sequence"/>
</dbReference>
<evidence type="ECO:0000256" key="1">
    <source>
        <dbReference type="SAM" id="MobiDB-lite"/>
    </source>
</evidence>
<feature type="region of interest" description="Disordered" evidence="1">
    <location>
        <begin position="340"/>
        <end position="463"/>
    </location>
</feature>
<evidence type="ECO:0000256" key="2">
    <source>
        <dbReference type="SAM" id="SignalP"/>
    </source>
</evidence>
<dbReference type="AlphaFoldDB" id="A0A316U5U4"/>
<protein>
    <submittedName>
        <fullName evidence="3">Uncharacterized protein</fullName>
    </submittedName>
</protein>
<name>A0A316U5U4_9BASI</name>
<reference evidence="3 4" key="1">
    <citation type="journal article" date="2018" name="Mol. Biol. Evol.">
        <title>Broad Genomic Sampling Reveals a Smut Pathogenic Ancestry of the Fungal Clade Ustilaginomycotina.</title>
        <authorList>
            <person name="Kijpornyongpan T."/>
            <person name="Mondo S.J."/>
            <person name="Barry K."/>
            <person name="Sandor L."/>
            <person name="Lee J."/>
            <person name="Lipzen A."/>
            <person name="Pangilinan J."/>
            <person name="LaButti K."/>
            <person name="Hainaut M."/>
            <person name="Henrissat B."/>
            <person name="Grigoriev I.V."/>
            <person name="Spatafora J.W."/>
            <person name="Aime M.C."/>
        </authorList>
    </citation>
    <scope>NUCLEOTIDE SEQUENCE [LARGE SCALE GENOMIC DNA]</scope>
    <source>
        <strain evidence="3 4">MCA 4718</strain>
    </source>
</reference>
<feature type="compositionally biased region" description="Low complexity" evidence="1">
    <location>
        <begin position="380"/>
        <end position="413"/>
    </location>
</feature>
<evidence type="ECO:0000313" key="3">
    <source>
        <dbReference type="EMBL" id="PWN20208.1"/>
    </source>
</evidence>
<accession>A0A316U5U4</accession>
<feature type="compositionally biased region" description="Acidic residues" evidence="1">
    <location>
        <begin position="362"/>
        <end position="379"/>
    </location>
</feature>
<dbReference type="RefSeq" id="XP_025347368.1">
    <property type="nucleotide sequence ID" value="XM_025492582.1"/>
</dbReference>
<feature type="compositionally biased region" description="Acidic residues" evidence="1">
    <location>
        <begin position="103"/>
        <end position="119"/>
    </location>
</feature>
<feature type="compositionally biased region" description="Basic residues" evidence="1">
    <location>
        <begin position="79"/>
        <end position="97"/>
    </location>
</feature>
<feature type="compositionally biased region" description="Low complexity" evidence="1">
    <location>
        <begin position="422"/>
        <end position="463"/>
    </location>
</feature>
<dbReference type="STRING" id="1684307.A0A316U5U4"/>
<organism evidence="3 4">
    <name type="scientific">Pseudomicrostroma glucosiphilum</name>
    <dbReference type="NCBI Taxonomy" id="1684307"/>
    <lineage>
        <taxon>Eukaryota</taxon>
        <taxon>Fungi</taxon>
        <taxon>Dikarya</taxon>
        <taxon>Basidiomycota</taxon>
        <taxon>Ustilaginomycotina</taxon>
        <taxon>Exobasidiomycetes</taxon>
        <taxon>Microstromatales</taxon>
        <taxon>Microstromatales incertae sedis</taxon>
        <taxon>Pseudomicrostroma</taxon>
    </lineage>
</organism>
<feature type="signal peptide" evidence="2">
    <location>
        <begin position="1"/>
        <end position="33"/>
    </location>
</feature>
<sequence>MSPNSKFSFAPHFANMAVLLAVAFVLATHNVAAAPAVGNEGGVVASSHLVERADVSMGSIAASDIARGLQLERADHPLSKRRLRRHRAGLHARRSLPRRQDTTDGDDDEGSDDDGEDGSETVTATTTDLDPERTGRATPTDSTTVSSTQTVTSTATSLVYSESSTLTTKETITSTLVPEETSSTSDWTQTYTATLTMGVNGTSSTDQSSSKATSTKAAASSTDLDPKIPVVTSGTLEKAVTTDTDSSTSTRRHRPHQTSSADDVEKYTIGTVVWTHSASPSPSSSFSADAPRITVDGAVWVDMSFMVPASLVESISMSRGSYVAQPSATADLRKRTVTATASAPPLLTGSTSATATATATAGDDDDDDDDDDCEDEDETSTSADVKAAATSSAKTTSSSKKTSSSSTKTSSTTNAFPTVANSSSTKSSSTKTSTTSTKASSTSTKTSTPTTNSSSTTSSSSSTAAFDTFWDSFLGLFKELASGNTTASAEIPSETSSIWKTVNSAFGFSKRDLGLLDGEEWEVREVEPVLFIRED</sequence>
<feature type="region of interest" description="Disordered" evidence="1">
    <location>
        <begin position="200"/>
        <end position="263"/>
    </location>
</feature>
<dbReference type="EMBL" id="KZ819328">
    <property type="protein sequence ID" value="PWN20208.1"/>
    <property type="molecule type" value="Genomic_DNA"/>
</dbReference>
<feature type="chain" id="PRO_5016341654" evidence="2">
    <location>
        <begin position="34"/>
        <end position="535"/>
    </location>
</feature>
<evidence type="ECO:0000313" key="4">
    <source>
        <dbReference type="Proteomes" id="UP000245942"/>
    </source>
</evidence>
<keyword evidence="4" id="KW-1185">Reference proteome</keyword>
<feature type="compositionally biased region" description="Low complexity" evidence="1">
    <location>
        <begin position="138"/>
        <end position="155"/>
    </location>
</feature>
<feature type="compositionally biased region" description="Low complexity" evidence="1">
    <location>
        <begin position="348"/>
        <end position="361"/>
    </location>
</feature>